<protein>
    <submittedName>
        <fullName evidence="2">Uncharacterized protein</fullName>
    </submittedName>
</protein>
<sequence>MVFMRNKEIDDDDQTPPQPPSKEQPPLLLAVSPGGLGLVMRQQHMRPTSSMKPQADAKACAKLRALGTFLLLISPSPIIMAQWKILRPPQEREREKPVS</sequence>
<proteinExistence type="predicted"/>
<keyword evidence="3" id="KW-1185">Reference proteome</keyword>
<name>A0AAV6KN72_9ERIC</name>
<organism evidence="2 3">
    <name type="scientific">Rhododendron griersonianum</name>
    <dbReference type="NCBI Taxonomy" id="479676"/>
    <lineage>
        <taxon>Eukaryota</taxon>
        <taxon>Viridiplantae</taxon>
        <taxon>Streptophyta</taxon>
        <taxon>Embryophyta</taxon>
        <taxon>Tracheophyta</taxon>
        <taxon>Spermatophyta</taxon>
        <taxon>Magnoliopsida</taxon>
        <taxon>eudicotyledons</taxon>
        <taxon>Gunneridae</taxon>
        <taxon>Pentapetalae</taxon>
        <taxon>asterids</taxon>
        <taxon>Ericales</taxon>
        <taxon>Ericaceae</taxon>
        <taxon>Ericoideae</taxon>
        <taxon>Rhodoreae</taxon>
        <taxon>Rhododendron</taxon>
    </lineage>
</organism>
<evidence type="ECO:0000256" key="1">
    <source>
        <dbReference type="SAM" id="MobiDB-lite"/>
    </source>
</evidence>
<evidence type="ECO:0000313" key="3">
    <source>
        <dbReference type="Proteomes" id="UP000823749"/>
    </source>
</evidence>
<dbReference type="Proteomes" id="UP000823749">
    <property type="component" value="Chromosome 4"/>
</dbReference>
<feature type="region of interest" description="Disordered" evidence="1">
    <location>
        <begin position="1"/>
        <end position="27"/>
    </location>
</feature>
<gene>
    <name evidence="2" type="ORF">RHGRI_011775</name>
</gene>
<accession>A0AAV6KN72</accession>
<evidence type="ECO:0000313" key="2">
    <source>
        <dbReference type="EMBL" id="KAG5554016.1"/>
    </source>
</evidence>
<dbReference type="EMBL" id="JACTNZ010000004">
    <property type="protein sequence ID" value="KAG5554016.1"/>
    <property type="molecule type" value="Genomic_DNA"/>
</dbReference>
<reference evidence="2" key="1">
    <citation type="submission" date="2020-08" db="EMBL/GenBank/DDBJ databases">
        <title>Plant Genome Project.</title>
        <authorList>
            <person name="Zhang R.-G."/>
        </authorList>
    </citation>
    <scope>NUCLEOTIDE SEQUENCE</scope>
    <source>
        <strain evidence="2">WSP0</strain>
        <tissue evidence="2">Leaf</tissue>
    </source>
</reference>
<comment type="caution">
    <text evidence="2">The sequence shown here is derived from an EMBL/GenBank/DDBJ whole genome shotgun (WGS) entry which is preliminary data.</text>
</comment>
<dbReference type="AlphaFoldDB" id="A0AAV6KN72"/>